<keyword evidence="5" id="KW-1185">Reference proteome</keyword>
<evidence type="ECO:0000313" key="5">
    <source>
        <dbReference type="Proteomes" id="UP000196710"/>
    </source>
</evidence>
<name>A0A1Z2XLZ3_9FIRM</name>
<keyword evidence="2" id="KW-1133">Transmembrane helix</keyword>
<reference evidence="4 6" key="3">
    <citation type="submission" date="2020-11" db="EMBL/GenBank/DDBJ databases">
        <title>Closed and high quality bacterial genomes of the OMM12 community.</title>
        <authorList>
            <person name="Marbouty M."/>
            <person name="Lamy-Besnier Q."/>
            <person name="Debarbieux L."/>
            <person name="Koszul R."/>
        </authorList>
    </citation>
    <scope>NUCLEOTIDE SEQUENCE [LARGE SCALE GENOMIC DNA]</scope>
    <source>
        <strain evidence="4 6">KB18</strain>
    </source>
</reference>
<dbReference type="Proteomes" id="UP000196710">
    <property type="component" value="Chromosome"/>
</dbReference>
<feature type="transmembrane region" description="Helical" evidence="2">
    <location>
        <begin position="13"/>
        <end position="32"/>
    </location>
</feature>
<dbReference type="EMBL" id="CP065321">
    <property type="protein sequence ID" value="QQR28744.1"/>
    <property type="molecule type" value="Genomic_DNA"/>
</dbReference>
<proteinExistence type="predicted"/>
<sequence length="74" mass="8226">MGAVESLCRAVGYGGWGAVLLGVLCVMMAVMLGGRRECVRLTVPVGNEREQIRHSGLYTPPPHRKNYRSSRRRL</sequence>
<evidence type="ECO:0000313" key="3">
    <source>
        <dbReference type="EMBL" id="ASB39455.1"/>
    </source>
</evidence>
<dbReference type="AlphaFoldDB" id="A0A1Z2XLZ3"/>
<evidence type="ECO:0000256" key="2">
    <source>
        <dbReference type="SAM" id="Phobius"/>
    </source>
</evidence>
<evidence type="ECO:0000313" key="6">
    <source>
        <dbReference type="Proteomes" id="UP000596035"/>
    </source>
</evidence>
<organism evidence="4 6">
    <name type="scientific">Acutalibacter muris</name>
    <dbReference type="NCBI Taxonomy" id="1796620"/>
    <lineage>
        <taxon>Bacteria</taxon>
        <taxon>Bacillati</taxon>
        <taxon>Bacillota</taxon>
        <taxon>Clostridia</taxon>
        <taxon>Eubacteriales</taxon>
        <taxon>Acutalibacteraceae</taxon>
        <taxon>Acutalibacter</taxon>
    </lineage>
</organism>
<dbReference type="KEGG" id="amur:ADH66_01570"/>
<reference evidence="5" key="2">
    <citation type="submission" date="2017-05" db="EMBL/GenBank/DDBJ databases">
        <title>Improved OligoMM genomes.</title>
        <authorList>
            <person name="Garzetti D."/>
        </authorList>
    </citation>
    <scope>NUCLEOTIDE SEQUENCE [LARGE SCALE GENOMIC DNA]</scope>
    <source>
        <strain evidence="5">KB18</strain>
    </source>
</reference>
<dbReference type="Proteomes" id="UP000596035">
    <property type="component" value="Chromosome"/>
</dbReference>
<keyword evidence="2" id="KW-0472">Membrane</keyword>
<feature type="compositionally biased region" description="Basic residues" evidence="1">
    <location>
        <begin position="62"/>
        <end position="74"/>
    </location>
</feature>
<evidence type="ECO:0000313" key="4">
    <source>
        <dbReference type="EMBL" id="QQR28744.1"/>
    </source>
</evidence>
<feature type="region of interest" description="Disordered" evidence="1">
    <location>
        <begin position="52"/>
        <end position="74"/>
    </location>
</feature>
<keyword evidence="2" id="KW-0812">Transmembrane</keyword>
<accession>A0A1Z2XLZ3</accession>
<reference evidence="3" key="1">
    <citation type="journal article" date="2017" name="Genome Announc.">
        <title>High-Quality Whole-Genome Sequences of the Oligo-Mouse-Microbiota Bacterial Community.</title>
        <authorList>
            <person name="Garzetti D."/>
            <person name="Brugiroux S."/>
            <person name="Bunk B."/>
            <person name="Pukall R."/>
            <person name="McCoy K.D."/>
            <person name="Macpherson A.J."/>
            <person name="Stecher B."/>
        </authorList>
    </citation>
    <scope>NUCLEOTIDE SEQUENCE</scope>
    <source>
        <strain evidence="3">KB18</strain>
    </source>
</reference>
<dbReference type="RefSeq" id="WP_066536580.1">
    <property type="nucleotide sequence ID" value="NZ_CAJTCQ010000002.1"/>
</dbReference>
<dbReference type="EMBL" id="CP021422">
    <property type="protein sequence ID" value="ASB39455.1"/>
    <property type="molecule type" value="Genomic_DNA"/>
</dbReference>
<gene>
    <name evidence="3" type="ORF">ADH66_01570</name>
    <name evidence="4" type="ORF">I5Q82_11585</name>
</gene>
<protein>
    <recommendedName>
        <fullName evidence="7">Secreted protein</fullName>
    </recommendedName>
</protein>
<evidence type="ECO:0008006" key="7">
    <source>
        <dbReference type="Google" id="ProtNLM"/>
    </source>
</evidence>
<evidence type="ECO:0000256" key="1">
    <source>
        <dbReference type="SAM" id="MobiDB-lite"/>
    </source>
</evidence>